<protein>
    <submittedName>
        <fullName evidence="6">Phosphonate dehydrogenase</fullName>
    </submittedName>
</protein>
<dbReference type="Proteomes" id="UP001305521">
    <property type="component" value="Chromosome"/>
</dbReference>
<accession>A0ABZ0PPA7</accession>
<dbReference type="Pfam" id="PF02826">
    <property type="entry name" value="2-Hacid_dh_C"/>
    <property type="match status" value="1"/>
</dbReference>
<dbReference type="PANTHER" id="PTHR10996:SF257">
    <property type="entry name" value="GLYOXYLATE REDUCTASE 1"/>
    <property type="match status" value="1"/>
</dbReference>
<organism evidence="6 7">
    <name type="scientific">Sediminicoccus rosea</name>
    <dbReference type="NCBI Taxonomy" id="1225128"/>
    <lineage>
        <taxon>Bacteria</taxon>
        <taxon>Pseudomonadati</taxon>
        <taxon>Pseudomonadota</taxon>
        <taxon>Alphaproteobacteria</taxon>
        <taxon>Acetobacterales</taxon>
        <taxon>Roseomonadaceae</taxon>
        <taxon>Sediminicoccus</taxon>
    </lineage>
</organism>
<dbReference type="PANTHER" id="PTHR10996">
    <property type="entry name" value="2-HYDROXYACID DEHYDROGENASE-RELATED"/>
    <property type="match status" value="1"/>
</dbReference>
<keyword evidence="7" id="KW-1185">Reference proteome</keyword>
<dbReference type="Pfam" id="PF00389">
    <property type="entry name" value="2-Hacid_dh"/>
    <property type="match status" value="1"/>
</dbReference>
<evidence type="ECO:0000259" key="4">
    <source>
        <dbReference type="Pfam" id="PF00389"/>
    </source>
</evidence>
<gene>
    <name evidence="6" type="ORF">R9Z33_11870</name>
</gene>
<dbReference type="SUPFAM" id="SSF52283">
    <property type="entry name" value="Formate/glycerate dehydrogenase catalytic domain-like"/>
    <property type="match status" value="1"/>
</dbReference>
<evidence type="ECO:0000313" key="7">
    <source>
        <dbReference type="Proteomes" id="UP001305521"/>
    </source>
</evidence>
<dbReference type="EMBL" id="CP137852">
    <property type="protein sequence ID" value="WPB87549.1"/>
    <property type="molecule type" value="Genomic_DNA"/>
</dbReference>
<evidence type="ECO:0000256" key="3">
    <source>
        <dbReference type="RuleBase" id="RU003719"/>
    </source>
</evidence>
<comment type="similarity">
    <text evidence="1 3">Belongs to the D-isomer specific 2-hydroxyacid dehydrogenase family.</text>
</comment>
<feature type="domain" description="D-isomer specific 2-hydroxyacid dehydrogenase catalytic" evidence="4">
    <location>
        <begin position="6"/>
        <end position="319"/>
    </location>
</feature>
<dbReference type="InterPro" id="IPR029753">
    <property type="entry name" value="D-isomer_DH_CS"/>
</dbReference>
<evidence type="ECO:0000259" key="5">
    <source>
        <dbReference type="Pfam" id="PF02826"/>
    </source>
</evidence>
<dbReference type="CDD" id="cd12157">
    <property type="entry name" value="PTDH"/>
    <property type="match status" value="1"/>
</dbReference>
<reference evidence="6 7" key="1">
    <citation type="submission" date="2023-11" db="EMBL/GenBank/DDBJ databases">
        <title>Arctic aerobic anoxygenic photoheterotroph Sediminicoccus rosea KRV36 adapts its photosynthesis to long days of polar summer.</title>
        <authorList>
            <person name="Tomasch J."/>
            <person name="Kopejtka K."/>
            <person name="Bily T."/>
            <person name="Gardiner A.T."/>
            <person name="Gardian Z."/>
            <person name="Shivaramu S."/>
            <person name="Koblizek M."/>
            <person name="Engelhardt F."/>
            <person name="Kaftan D."/>
        </authorList>
    </citation>
    <scope>NUCLEOTIDE SEQUENCE [LARGE SCALE GENOMIC DNA]</scope>
    <source>
        <strain evidence="6 7">R-30</strain>
    </source>
</reference>
<proteinExistence type="inferred from homology"/>
<dbReference type="InterPro" id="IPR006140">
    <property type="entry name" value="D-isomer_DH_NAD-bd"/>
</dbReference>
<evidence type="ECO:0000313" key="6">
    <source>
        <dbReference type="EMBL" id="WPB87549.1"/>
    </source>
</evidence>
<dbReference type="SUPFAM" id="SSF51735">
    <property type="entry name" value="NAD(P)-binding Rossmann-fold domains"/>
    <property type="match status" value="1"/>
</dbReference>
<sequence length="323" mass="34022">MTRPRILVTHWVEQEVLDLLASAGEVEANPTRESWTPAEVRARAADKHAIMAFMPDRVDAAFLAACPDLRIIACALKGFDNFDRAACAAAGVQLSIVPDLLTAPTAELAIGLAIGLGRQIRDGDALVRAGDFAGWRPILYGFGLDGATVGLLGLGAVGRAIADRLAGFGCRVIAHDPGAAPRADVTLLPFPELLALSDLLISAAPLTPTTRHMLDARALAATRPGALLVNIGRGSVVEEAAVLAALQSGHLGGYAADVFEFEDWLLPGRPLEIAPALRTHPRTLFTPHLGSAVARVRREISLRAAHNILDALAGCTPRDLLPP</sequence>
<dbReference type="PROSITE" id="PS00671">
    <property type="entry name" value="D_2_HYDROXYACID_DH_3"/>
    <property type="match status" value="1"/>
</dbReference>
<dbReference type="InterPro" id="IPR036291">
    <property type="entry name" value="NAD(P)-bd_dom_sf"/>
</dbReference>
<dbReference type="InterPro" id="IPR006139">
    <property type="entry name" value="D-isomer_2_OHA_DH_cat_dom"/>
</dbReference>
<evidence type="ECO:0000256" key="1">
    <source>
        <dbReference type="ARBA" id="ARBA00005854"/>
    </source>
</evidence>
<dbReference type="Gene3D" id="3.40.50.720">
    <property type="entry name" value="NAD(P)-binding Rossmann-like Domain"/>
    <property type="match status" value="2"/>
</dbReference>
<keyword evidence="2 3" id="KW-0560">Oxidoreductase</keyword>
<name>A0ABZ0PPA7_9PROT</name>
<feature type="domain" description="D-isomer specific 2-hydroxyacid dehydrogenase NAD-binding" evidence="5">
    <location>
        <begin position="111"/>
        <end position="290"/>
    </location>
</feature>
<evidence type="ECO:0000256" key="2">
    <source>
        <dbReference type="ARBA" id="ARBA00023002"/>
    </source>
</evidence>
<dbReference type="InterPro" id="IPR050223">
    <property type="entry name" value="D-isomer_2-hydroxyacid_DH"/>
</dbReference>
<dbReference type="RefSeq" id="WP_318651501.1">
    <property type="nucleotide sequence ID" value="NZ_CP137852.1"/>
</dbReference>